<evidence type="ECO:0000256" key="5">
    <source>
        <dbReference type="ARBA" id="ARBA00023004"/>
    </source>
</evidence>
<dbReference type="InterPro" id="IPR036396">
    <property type="entry name" value="Cyt_P450_sf"/>
</dbReference>
<keyword evidence="6" id="KW-0560">Oxidoreductase</keyword>
<dbReference type="GO" id="GO:0005506">
    <property type="term" value="F:iron ion binding"/>
    <property type="evidence" value="ECO:0007669"/>
    <property type="project" value="InterPro"/>
</dbReference>
<sequence length="504" mass="56717">MLSLFPASPFRLFVGPQKFTFLPHGDLVLAMFRSSRDLTAKPLTITTLRDAFAMRPADLDVFLRDDSGIHTKPLPGFESFPPPHRVFFTQHRDLHALLSGTALDVMTARFVAHYSAQLRATPTIPPQGDSWTVLPDLYAFLRQEMFTAATTALCGPHLLRLSPSFTRDFWTYDKDLMLFMRRTPRFLARSAYANRDRVVDAFARWHEHAAAHFDASKLGDAEPEWEPLWGARLTRARVLMFEGAGLSPHGRASQDLGMLWATNANVIPSTMWALVEVYRTPGLEARVRAEVEGCWDEGEGGFDIARLCAQPLLTSIYHEALRYSVGVTPARNILVPEVEIGGWRFERGQTLMCNPWFGGRDTSFWNVGRVVGGRPEHPVDEFWAERFLEYPDDPASGPVRKPDESIYQKASGKPKTVEDDRTAKVVTAGTAGHFFPYGGGTKICPGRFFAKQELMAAIAVLMREFDVELADVEASRKTKPDMKYFPAGSLPPDRAVPVRMRRRR</sequence>
<proteinExistence type="inferred from homology"/>
<dbReference type="Gene3D" id="1.10.630.10">
    <property type="entry name" value="Cytochrome P450"/>
    <property type="match status" value="1"/>
</dbReference>
<dbReference type="PANTHER" id="PTHR24304">
    <property type="entry name" value="CYTOCHROME P450 FAMILY 7"/>
    <property type="match status" value="1"/>
</dbReference>
<keyword evidence="5 7" id="KW-0408">Iron</keyword>
<protein>
    <submittedName>
        <fullName evidence="9">Cytochrome P450</fullName>
    </submittedName>
</protein>
<evidence type="ECO:0000256" key="7">
    <source>
        <dbReference type="PIRSR" id="PIRSR602403-1"/>
    </source>
</evidence>
<keyword evidence="6" id="KW-0503">Monooxygenase</keyword>
<feature type="region of interest" description="Disordered" evidence="8">
    <location>
        <begin position="394"/>
        <end position="414"/>
    </location>
</feature>
<dbReference type="GO" id="GO:0020037">
    <property type="term" value="F:heme binding"/>
    <property type="evidence" value="ECO:0007669"/>
    <property type="project" value="InterPro"/>
</dbReference>
<evidence type="ECO:0000256" key="8">
    <source>
        <dbReference type="SAM" id="MobiDB-lite"/>
    </source>
</evidence>
<evidence type="ECO:0000256" key="6">
    <source>
        <dbReference type="ARBA" id="ARBA00023033"/>
    </source>
</evidence>
<dbReference type="GO" id="GO:0008395">
    <property type="term" value="F:steroid hydroxylase activity"/>
    <property type="evidence" value="ECO:0007669"/>
    <property type="project" value="TreeGrafter"/>
</dbReference>
<keyword evidence="10" id="KW-1185">Reference proteome</keyword>
<comment type="caution">
    <text evidence="9">The sequence shown here is derived from an EMBL/GenBank/DDBJ whole genome shotgun (WGS) entry which is preliminary data.</text>
</comment>
<dbReference type="PANTHER" id="PTHR24304:SF2">
    <property type="entry name" value="24-HYDROXYCHOLESTEROL 7-ALPHA-HYDROXYLASE"/>
    <property type="match status" value="1"/>
</dbReference>
<dbReference type="AlphaFoldDB" id="A0AA40K932"/>
<dbReference type="InterPro" id="IPR001128">
    <property type="entry name" value="Cyt_P450"/>
</dbReference>
<dbReference type="Pfam" id="PF00067">
    <property type="entry name" value="p450"/>
    <property type="match status" value="2"/>
</dbReference>
<organism evidence="9 10">
    <name type="scientific">Schizothecium vesticola</name>
    <dbReference type="NCBI Taxonomy" id="314040"/>
    <lineage>
        <taxon>Eukaryota</taxon>
        <taxon>Fungi</taxon>
        <taxon>Dikarya</taxon>
        <taxon>Ascomycota</taxon>
        <taxon>Pezizomycotina</taxon>
        <taxon>Sordariomycetes</taxon>
        <taxon>Sordariomycetidae</taxon>
        <taxon>Sordariales</taxon>
        <taxon>Schizotheciaceae</taxon>
        <taxon>Schizothecium</taxon>
    </lineage>
</organism>
<comment type="cofactor">
    <cofactor evidence="1 7">
        <name>heme</name>
        <dbReference type="ChEBI" id="CHEBI:30413"/>
    </cofactor>
</comment>
<dbReference type="Proteomes" id="UP001172155">
    <property type="component" value="Unassembled WGS sequence"/>
</dbReference>
<dbReference type="GO" id="GO:0016705">
    <property type="term" value="F:oxidoreductase activity, acting on paired donors, with incorporation or reduction of molecular oxygen"/>
    <property type="evidence" value="ECO:0007669"/>
    <property type="project" value="InterPro"/>
</dbReference>
<evidence type="ECO:0000313" key="9">
    <source>
        <dbReference type="EMBL" id="KAK0750345.1"/>
    </source>
</evidence>
<evidence type="ECO:0000256" key="1">
    <source>
        <dbReference type="ARBA" id="ARBA00001971"/>
    </source>
</evidence>
<keyword evidence="3 7" id="KW-0349">Heme</keyword>
<dbReference type="InterPro" id="IPR002403">
    <property type="entry name" value="Cyt_P450_E_grp-IV"/>
</dbReference>
<feature type="binding site" description="axial binding residue" evidence="7">
    <location>
        <position position="444"/>
    </location>
    <ligand>
        <name>heme</name>
        <dbReference type="ChEBI" id="CHEBI:30413"/>
    </ligand>
    <ligandPart>
        <name>Fe</name>
        <dbReference type="ChEBI" id="CHEBI:18248"/>
    </ligandPart>
</feature>
<keyword evidence="4 7" id="KW-0479">Metal-binding</keyword>
<name>A0AA40K932_9PEZI</name>
<dbReference type="EMBL" id="JAUKUD010000003">
    <property type="protein sequence ID" value="KAK0750345.1"/>
    <property type="molecule type" value="Genomic_DNA"/>
</dbReference>
<accession>A0AA40K932</accession>
<dbReference type="SUPFAM" id="SSF48264">
    <property type="entry name" value="Cytochrome P450"/>
    <property type="match status" value="1"/>
</dbReference>
<dbReference type="PRINTS" id="PR00465">
    <property type="entry name" value="EP450IV"/>
</dbReference>
<gene>
    <name evidence="9" type="ORF">B0T18DRAFT_321999</name>
</gene>
<evidence type="ECO:0000256" key="2">
    <source>
        <dbReference type="ARBA" id="ARBA00010617"/>
    </source>
</evidence>
<reference evidence="9" key="1">
    <citation type="submission" date="2023-06" db="EMBL/GenBank/DDBJ databases">
        <title>Genome-scale phylogeny and comparative genomics of the fungal order Sordariales.</title>
        <authorList>
            <consortium name="Lawrence Berkeley National Laboratory"/>
            <person name="Hensen N."/>
            <person name="Bonometti L."/>
            <person name="Westerberg I."/>
            <person name="Brannstrom I.O."/>
            <person name="Guillou S."/>
            <person name="Cros-Aarteil S."/>
            <person name="Calhoun S."/>
            <person name="Haridas S."/>
            <person name="Kuo A."/>
            <person name="Mondo S."/>
            <person name="Pangilinan J."/>
            <person name="Riley R."/>
            <person name="LaButti K."/>
            <person name="Andreopoulos B."/>
            <person name="Lipzen A."/>
            <person name="Chen C."/>
            <person name="Yanf M."/>
            <person name="Daum C."/>
            <person name="Ng V."/>
            <person name="Clum A."/>
            <person name="Steindorff A."/>
            <person name="Ohm R."/>
            <person name="Martin F."/>
            <person name="Silar P."/>
            <person name="Natvig D."/>
            <person name="Lalanne C."/>
            <person name="Gautier V."/>
            <person name="Ament-velasquez S.L."/>
            <person name="Kruys A."/>
            <person name="Hutchinson M.I."/>
            <person name="Powell A.J."/>
            <person name="Barry K."/>
            <person name="Miller A.N."/>
            <person name="Grigoriev I.V."/>
            <person name="Debuchy R."/>
            <person name="Gladieux P."/>
            <person name="Thoren M.H."/>
            <person name="Johannesson H."/>
        </authorList>
    </citation>
    <scope>NUCLEOTIDE SEQUENCE</scope>
    <source>
        <strain evidence="9">SMH3187-1</strain>
    </source>
</reference>
<evidence type="ECO:0000256" key="4">
    <source>
        <dbReference type="ARBA" id="ARBA00022723"/>
    </source>
</evidence>
<feature type="region of interest" description="Disordered" evidence="8">
    <location>
        <begin position="483"/>
        <end position="504"/>
    </location>
</feature>
<evidence type="ECO:0000256" key="3">
    <source>
        <dbReference type="ARBA" id="ARBA00022617"/>
    </source>
</evidence>
<evidence type="ECO:0000313" key="10">
    <source>
        <dbReference type="Proteomes" id="UP001172155"/>
    </source>
</evidence>
<dbReference type="CDD" id="cd11040">
    <property type="entry name" value="CYP7_CYP8-like"/>
    <property type="match status" value="1"/>
</dbReference>
<comment type="similarity">
    <text evidence="2">Belongs to the cytochrome P450 family.</text>
</comment>
<dbReference type="InterPro" id="IPR050529">
    <property type="entry name" value="CYP450_sterol_14alpha_dmase"/>
</dbReference>